<proteinExistence type="predicted"/>
<reference evidence="5" key="1">
    <citation type="submission" date="2015-11" db="EMBL/GenBank/DDBJ databases">
        <authorList>
            <person name="Varghese N."/>
        </authorList>
    </citation>
    <scope>NUCLEOTIDE SEQUENCE [LARGE SCALE GENOMIC DNA]</scope>
</reference>
<accession>A0A0S4N3F9</accession>
<sequence length="349" mass="39349">MNPKSTVLLLILIFAVIIFLPVEFESTLKFTGRLYPVREWILSRGADGELIASLHDYKNGALKSYSVSQVIRGDFAKFNLNAIPDIVKAGDTIGIFYSSEIEYQLARLRGLLDVEVATLELYLSGEKSAVVQEALKRYEQAKEQAESQRKIFERAKILYEKNLISLQEFEIAQTMLKVYETNVEIAKAQLENVSTGAKEEQVKVIKANIRMLQKEIEMLEKRLRDFVIISPISGVVNRTLSRDTIITIADTSELVFIFPIDLSDMPKIKLGQKVKVVEDPTLNGEVEKISESVKFINGHQVIFCTAVFKNGKTLLKPGTMITCSVSLGKMKLREMITNFLKSAFKNAKI</sequence>
<organism evidence="4 5">
    <name type="scientific">Candidatus Thermokryptus mobilis</name>
    <dbReference type="NCBI Taxonomy" id="1643428"/>
    <lineage>
        <taxon>Bacteria</taxon>
        <taxon>Pseudomonadati</taxon>
        <taxon>Candidatus Kryptoniota</taxon>
        <taxon>Candidatus Thermokryptus</taxon>
    </lineage>
</organism>
<dbReference type="EMBL" id="FAOO01000008">
    <property type="protein sequence ID" value="CUU05842.1"/>
    <property type="molecule type" value="Genomic_DNA"/>
</dbReference>
<dbReference type="Gene3D" id="2.40.30.170">
    <property type="match status" value="1"/>
</dbReference>
<keyword evidence="2 3" id="KW-0175">Coiled coil</keyword>
<dbReference type="AlphaFoldDB" id="A0A0S4N3F9"/>
<dbReference type="InterPro" id="IPR050465">
    <property type="entry name" value="UPF0194_transport"/>
</dbReference>
<feature type="coiled-coil region" evidence="3">
    <location>
        <begin position="128"/>
        <end position="162"/>
    </location>
</feature>
<evidence type="ECO:0000313" key="4">
    <source>
        <dbReference type="EMBL" id="CUU05842.1"/>
    </source>
</evidence>
<name>A0A0S4N3F9_9BACT</name>
<evidence type="ECO:0000256" key="3">
    <source>
        <dbReference type="SAM" id="Coils"/>
    </source>
</evidence>
<evidence type="ECO:0000256" key="1">
    <source>
        <dbReference type="ARBA" id="ARBA00004196"/>
    </source>
</evidence>
<dbReference type="Gene3D" id="1.10.287.470">
    <property type="entry name" value="Helix hairpin bin"/>
    <property type="match status" value="1"/>
</dbReference>
<gene>
    <name evidence="4" type="ORF">JGI1_01346</name>
</gene>
<dbReference type="GO" id="GO:0030313">
    <property type="term" value="C:cell envelope"/>
    <property type="evidence" value="ECO:0007669"/>
    <property type="project" value="UniProtKB-SubCell"/>
</dbReference>
<dbReference type="Proteomes" id="UP000320623">
    <property type="component" value="Unassembled WGS sequence"/>
</dbReference>
<dbReference type="OrthoDB" id="9792215at2"/>
<feature type="coiled-coil region" evidence="3">
    <location>
        <begin position="202"/>
        <end position="229"/>
    </location>
</feature>
<dbReference type="SUPFAM" id="SSF111369">
    <property type="entry name" value="HlyD-like secretion proteins"/>
    <property type="match status" value="1"/>
</dbReference>
<dbReference type="STRING" id="1643428.GCA_001442855_01318"/>
<protein>
    <submittedName>
        <fullName evidence="4">HlyD family secretion protein</fullName>
    </submittedName>
</protein>
<evidence type="ECO:0000256" key="2">
    <source>
        <dbReference type="ARBA" id="ARBA00023054"/>
    </source>
</evidence>
<dbReference type="PANTHER" id="PTHR32347">
    <property type="entry name" value="EFFLUX SYSTEM COMPONENT YKNX-RELATED"/>
    <property type="match status" value="1"/>
</dbReference>
<evidence type="ECO:0000313" key="5">
    <source>
        <dbReference type="Proteomes" id="UP000320623"/>
    </source>
</evidence>
<dbReference type="RefSeq" id="WP_140945088.1">
    <property type="nucleotide sequence ID" value="NZ_FAOO01000008.1"/>
</dbReference>
<keyword evidence="5" id="KW-1185">Reference proteome</keyword>
<comment type="subcellular location">
    <subcellularLocation>
        <location evidence="1">Cell envelope</location>
    </subcellularLocation>
</comment>